<evidence type="ECO:0000256" key="3">
    <source>
        <dbReference type="SAM" id="MobiDB-lite"/>
    </source>
</evidence>
<dbReference type="Proteomes" id="UP001459277">
    <property type="component" value="Unassembled WGS sequence"/>
</dbReference>
<dbReference type="EMBL" id="JAZDWU010000002">
    <property type="protein sequence ID" value="KAL0012467.1"/>
    <property type="molecule type" value="Genomic_DNA"/>
</dbReference>
<feature type="region of interest" description="Disordered" evidence="3">
    <location>
        <begin position="1"/>
        <end position="20"/>
    </location>
</feature>
<evidence type="ECO:0000259" key="4">
    <source>
        <dbReference type="PROSITE" id="PS51473"/>
    </source>
</evidence>
<dbReference type="InterPro" id="IPR038408">
    <property type="entry name" value="GNK2_sf"/>
</dbReference>
<protein>
    <recommendedName>
        <fullName evidence="4">Gnk2-homologous domain-containing protein</fullName>
    </recommendedName>
</protein>
<dbReference type="AlphaFoldDB" id="A0AAW2DRL1"/>
<organism evidence="5 6">
    <name type="scientific">Lithocarpus litseifolius</name>
    <dbReference type="NCBI Taxonomy" id="425828"/>
    <lineage>
        <taxon>Eukaryota</taxon>
        <taxon>Viridiplantae</taxon>
        <taxon>Streptophyta</taxon>
        <taxon>Embryophyta</taxon>
        <taxon>Tracheophyta</taxon>
        <taxon>Spermatophyta</taxon>
        <taxon>Magnoliopsida</taxon>
        <taxon>eudicotyledons</taxon>
        <taxon>Gunneridae</taxon>
        <taxon>Pentapetalae</taxon>
        <taxon>rosids</taxon>
        <taxon>fabids</taxon>
        <taxon>Fagales</taxon>
        <taxon>Fagaceae</taxon>
        <taxon>Lithocarpus</taxon>
    </lineage>
</organism>
<dbReference type="PROSITE" id="PS51473">
    <property type="entry name" value="GNK2"/>
    <property type="match status" value="1"/>
</dbReference>
<name>A0AAW2DRL1_9ROSI</name>
<evidence type="ECO:0000256" key="2">
    <source>
        <dbReference type="ARBA" id="ARBA00022737"/>
    </source>
</evidence>
<evidence type="ECO:0000256" key="1">
    <source>
        <dbReference type="ARBA" id="ARBA00022729"/>
    </source>
</evidence>
<dbReference type="PANTHER" id="PTHR32099">
    <property type="entry name" value="CYSTEINE-RICH REPEAT SECRETORY PROTEIN"/>
    <property type="match status" value="1"/>
</dbReference>
<dbReference type="Pfam" id="PF01657">
    <property type="entry name" value="Stress-antifung"/>
    <property type="match status" value="1"/>
</dbReference>
<dbReference type="Gene3D" id="3.30.430.20">
    <property type="entry name" value="Gnk2 domain, C-X8-C-X2-C motif"/>
    <property type="match status" value="1"/>
</dbReference>
<evidence type="ECO:0000313" key="6">
    <source>
        <dbReference type="Proteomes" id="UP001459277"/>
    </source>
</evidence>
<keyword evidence="1" id="KW-0732">Signal</keyword>
<sequence length="244" mass="26459">MEAWISKPGSPNRSEIGDGGLELQASISDLRTDWRSRLGSPSLDLGSKIGDGGLDLQASISDPIGDRGLESSTSEPRFDGDRVFAGFVAGRSGAPTFATHYCSNSSLFTANSTCQANLNLLLSDISAKSTRLDGFYKTSVGQKLPDVAICLLFCRGDLTPAACKDCIFTATKDIRTRCPLDKNIIIWYDVCTLRYTNKSELNNLYPFENFNTTTQNVIQPEQFNGLLASTMKSLAQEAANSQSD</sequence>
<reference evidence="5 6" key="1">
    <citation type="submission" date="2024-01" db="EMBL/GenBank/DDBJ databases">
        <title>A telomere-to-telomere, gap-free genome of sweet tea (Lithocarpus litseifolius).</title>
        <authorList>
            <person name="Zhou J."/>
        </authorList>
    </citation>
    <scope>NUCLEOTIDE SEQUENCE [LARGE SCALE GENOMIC DNA]</scope>
    <source>
        <strain evidence="5">Zhou-2022a</strain>
        <tissue evidence="5">Leaf</tissue>
    </source>
</reference>
<keyword evidence="2" id="KW-0677">Repeat</keyword>
<dbReference type="InterPro" id="IPR002902">
    <property type="entry name" value="GNK2"/>
</dbReference>
<accession>A0AAW2DRL1</accession>
<dbReference type="CDD" id="cd23509">
    <property type="entry name" value="Gnk2-like"/>
    <property type="match status" value="1"/>
</dbReference>
<evidence type="ECO:0000313" key="5">
    <source>
        <dbReference type="EMBL" id="KAL0012467.1"/>
    </source>
</evidence>
<proteinExistence type="predicted"/>
<dbReference type="PANTHER" id="PTHR32099:SF42">
    <property type="entry name" value="CYSTEINE-RICH RECEPTOR-LIKE PROTEIN KINASE 9-RELATED"/>
    <property type="match status" value="1"/>
</dbReference>
<comment type="caution">
    <text evidence="5">The sequence shown here is derived from an EMBL/GenBank/DDBJ whole genome shotgun (WGS) entry which is preliminary data.</text>
</comment>
<feature type="domain" description="Gnk2-homologous" evidence="4">
    <location>
        <begin position="96"/>
        <end position="200"/>
    </location>
</feature>
<gene>
    <name evidence="5" type="ORF">SO802_007575</name>
</gene>
<keyword evidence="6" id="KW-1185">Reference proteome</keyword>